<protein>
    <submittedName>
        <fullName evidence="1">Uncharacterized protein</fullName>
    </submittedName>
</protein>
<gene>
    <name evidence="1" type="ORF">KY290_036367</name>
</gene>
<evidence type="ECO:0000313" key="2">
    <source>
        <dbReference type="Proteomes" id="UP000826656"/>
    </source>
</evidence>
<dbReference type="EMBL" id="JAIVGD010000028">
    <property type="protein sequence ID" value="KAH0737662.1"/>
    <property type="molecule type" value="Genomic_DNA"/>
</dbReference>
<reference evidence="1 2" key="1">
    <citation type="journal article" date="2021" name="bioRxiv">
        <title>Chromosome-scale and haplotype-resolved genome assembly of a tetraploid potato cultivar.</title>
        <authorList>
            <person name="Sun H."/>
            <person name="Jiao W.-B."/>
            <person name="Krause K."/>
            <person name="Campoy J.A."/>
            <person name="Goel M."/>
            <person name="Folz-Donahue K."/>
            <person name="Kukat C."/>
            <person name="Huettel B."/>
            <person name="Schneeberger K."/>
        </authorList>
    </citation>
    <scope>NUCLEOTIDE SEQUENCE [LARGE SCALE GENOMIC DNA]</scope>
    <source>
        <strain evidence="1">SolTubOtavaFocal</strain>
        <tissue evidence="1">Leaves</tissue>
    </source>
</reference>
<dbReference type="Proteomes" id="UP000826656">
    <property type="component" value="Unassembled WGS sequence"/>
</dbReference>
<comment type="caution">
    <text evidence="1">The sequence shown here is derived from an EMBL/GenBank/DDBJ whole genome shotgun (WGS) entry which is preliminary data.</text>
</comment>
<evidence type="ECO:0000313" key="1">
    <source>
        <dbReference type="EMBL" id="KAH0737662.1"/>
    </source>
</evidence>
<keyword evidence="2" id="KW-1185">Reference proteome</keyword>
<name>A0ABQ7TSH3_SOLTU</name>
<proteinExistence type="predicted"/>
<organism evidence="1 2">
    <name type="scientific">Solanum tuberosum</name>
    <name type="common">Potato</name>
    <dbReference type="NCBI Taxonomy" id="4113"/>
    <lineage>
        <taxon>Eukaryota</taxon>
        <taxon>Viridiplantae</taxon>
        <taxon>Streptophyta</taxon>
        <taxon>Embryophyta</taxon>
        <taxon>Tracheophyta</taxon>
        <taxon>Spermatophyta</taxon>
        <taxon>Magnoliopsida</taxon>
        <taxon>eudicotyledons</taxon>
        <taxon>Gunneridae</taxon>
        <taxon>Pentapetalae</taxon>
        <taxon>asterids</taxon>
        <taxon>lamiids</taxon>
        <taxon>Solanales</taxon>
        <taxon>Solanaceae</taxon>
        <taxon>Solanoideae</taxon>
        <taxon>Solaneae</taxon>
        <taxon>Solanum</taxon>
    </lineage>
</organism>
<accession>A0ABQ7TSH3</accession>
<sequence>MLLDQNLPDHFWAEAIESVAEDSAPAEVESTTPTDKTTIPREWRYNASYLENFILGKSDDKIHNRSSLRKQEPEALVSQIEFKRING</sequence>